<evidence type="ECO:0000313" key="1">
    <source>
        <dbReference type="EMBL" id="KAJ3658493.1"/>
    </source>
</evidence>
<sequence length="87" mass="9945">MQYSVDIATEIYVLEIISPRPPLPPILRLRTPGDADQIAVKESGPKPPSDYFYKPTYPTGLKDWNKQLKLNFVRPLLDMVFLLICVV</sequence>
<accession>A0AA38MJL4</accession>
<organism evidence="1 2">
    <name type="scientific">Zophobas morio</name>
    <dbReference type="NCBI Taxonomy" id="2755281"/>
    <lineage>
        <taxon>Eukaryota</taxon>
        <taxon>Metazoa</taxon>
        <taxon>Ecdysozoa</taxon>
        <taxon>Arthropoda</taxon>
        <taxon>Hexapoda</taxon>
        <taxon>Insecta</taxon>
        <taxon>Pterygota</taxon>
        <taxon>Neoptera</taxon>
        <taxon>Endopterygota</taxon>
        <taxon>Coleoptera</taxon>
        <taxon>Polyphaga</taxon>
        <taxon>Cucujiformia</taxon>
        <taxon>Tenebrionidae</taxon>
        <taxon>Zophobas</taxon>
    </lineage>
</organism>
<dbReference type="AlphaFoldDB" id="A0AA38MJL4"/>
<proteinExistence type="predicted"/>
<comment type="caution">
    <text evidence="1">The sequence shown here is derived from an EMBL/GenBank/DDBJ whole genome shotgun (WGS) entry which is preliminary data.</text>
</comment>
<reference evidence="1" key="1">
    <citation type="journal article" date="2023" name="G3 (Bethesda)">
        <title>Whole genome assemblies of Zophobas morio and Tenebrio molitor.</title>
        <authorList>
            <person name="Kaur S."/>
            <person name="Stinson S.A."/>
            <person name="diCenzo G.C."/>
        </authorList>
    </citation>
    <scope>NUCLEOTIDE SEQUENCE</scope>
    <source>
        <strain evidence="1">QUZm001</strain>
    </source>
</reference>
<gene>
    <name evidence="1" type="ORF">Zmor_010228</name>
</gene>
<name>A0AA38MJL4_9CUCU</name>
<protein>
    <submittedName>
        <fullName evidence="1">Uncharacterized protein</fullName>
    </submittedName>
</protein>
<dbReference type="EMBL" id="JALNTZ010000003">
    <property type="protein sequence ID" value="KAJ3658493.1"/>
    <property type="molecule type" value="Genomic_DNA"/>
</dbReference>
<evidence type="ECO:0000313" key="2">
    <source>
        <dbReference type="Proteomes" id="UP001168821"/>
    </source>
</evidence>
<dbReference type="Proteomes" id="UP001168821">
    <property type="component" value="Unassembled WGS sequence"/>
</dbReference>
<keyword evidence="2" id="KW-1185">Reference proteome</keyword>